<feature type="compositionally biased region" description="Basic and acidic residues" evidence="1">
    <location>
        <begin position="171"/>
        <end position="180"/>
    </location>
</feature>
<evidence type="ECO:0000313" key="3">
    <source>
        <dbReference type="Proteomes" id="UP000823775"/>
    </source>
</evidence>
<dbReference type="EMBL" id="JACEIK010029184">
    <property type="protein sequence ID" value="MCE5166681.1"/>
    <property type="molecule type" value="Genomic_DNA"/>
</dbReference>
<keyword evidence="3" id="KW-1185">Reference proteome</keyword>
<proteinExistence type="predicted"/>
<dbReference type="Proteomes" id="UP000823775">
    <property type="component" value="Unassembled WGS sequence"/>
</dbReference>
<evidence type="ECO:0000256" key="1">
    <source>
        <dbReference type="SAM" id="MobiDB-lite"/>
    </source>
</evidence>
<reference evidence="2 3" key="1">
    <citation type="journal article" date="2021" name="BMC Genomics">
        <title>Datura genome reveals duplications of psychoactive alkaloid biosynthetic genes and high mutation rate following tissue culture.</title>
        <authorList>
            <person name="Rajewski A."/>
            <person name="Carter-House D."/>
            <person name="Stajich J."/>
            <person name="Litt A."/>
        </authorList>
    </citation>
    <scope>NUCLEOTIDE SEQUENCE [LARGE SCALE GENOMIC DNA]</scope>
    <source>
        <strain evidence="2">AR-01</strain>
    </source>
</reference>
<sequence>MAAPDVLIVARLGKGIGSNETTSSSSETDIPKPLYAKAISSTTIKNPNSNGDMRLKPESQVIMACQRKFLKNRPQTEKVLSLFAEKVSIKGTEEEQKNYKDKEDVKTSKAGNSAKKDINTMHENNKKQDNATDQSVVRKNNNDLAKTINRMRWIRKTGKITQDNNSNGKDTSTREEKESELAQSPNNSIREADTNQILNMRTNESNERMLKKIWDKEENQNKDKRELLMETNPKAEEDREAVLLDLPLHKFL</sequence>
<gene>
    <name evidence="2" type="ORF">HAX54_024015</name>
</gene>
<feature type="compositionally biased region" description="Basic and acidic residues" evidence="1">
    <location>
        <begin position="114"/>
        <end position="130"/>
    </location>
</feature>
<organism evidence="2 3">
    <name type="scientific">Datura stramonium</name>
    <name type="common">Jimsonweed</name>
    <name type="synonym">Common thornapple</name>
    <dbReference type="NCBI Taxonomy" id="4076"/>
    <lineage>
        <taxon>Eukaryota</taxon>
        <taxon>Viridiplantae</taxon>
        <taxon>Streptophyta</taxon>
        <taxon>Embryophyta</taxon>
        <taxon>Tracheophyta</taxon>
        <taxon>Spermatophyta</taxon>
        <taxon>Magnoliopsida</taxon>
        <taxon>eudicotyledons</taxon>
        <taxon>Gunneridae</taxon>
        <taxon>Pentapetalae</taxon>
        <taxon>asterids</taxon>
        <taxon>lamiids</taxon>
        <taxon>Solanales</taxon>
        <taxon>Solanaceae</taxon>
        <taxon>Solanoideae</taxon>
        <taxon>Datureae</taxon>
        <taxon>Datura</taxon>
    </lineage>
</organism>
<name>A0ABS8Y5Q4_DATST</name>
<accession>A0ABS8Y5Q4</accession>
<protein>
    <submittedName>
        <fullName evidence="2">Uncharacterized protein</fullName>
    </submittedName>
</protein>
<feature type="compositionally biased region" description="Polar residues" evidence="1">
    <location>
        <begin position="181"/>
        <end position="193"/>
    </location>
</feature>
<evidence type="ECO:0000313" key="2">
    <source>
        <dbReference type="EMBL" id="MCE5166681.1"/>
    </source>
</evidence>
<feature type="compositionally biased region" description="Polar residues" evidence="1">
    <location>
        <begin position="159"/>
        <end position="170"/>
    </location>
</feature>
<feature type="compositionally biased region" description="Polar residues" evidence="1">
    <location>
        <begin position="131"/>
        <end position="144"/>
    </location>
</feature>
<feature type="compositionally biased region" description="Basic and acidic residues" evidence="1">
    <location>
        <begin position="93"/>
        <end position="107"/>
    </location>
</feature>
<comment type="caution">
    <text evidence="2">The sequence shown here is derived from an EMBL/GenBank/DDBJ whole genome shotgun (WGS) entry which is preliminary data.</text>
</comment>
<feature type="region of interest" description="Disordered" evidence="1">
    <location>
        <begin position="93"/>
        <end position="193"/>
    </location>
</feature>